<keyword evidence="1" id="KW-1133">Transmembrane helix</keyword>
<evidence type="ECO:0000313" key="3">
    <source>
        <dbReference type="Proteomes" id="UP001444071"/>
    </source>
</evidence>
<evidence type="ECO:0000256" key="1">
    <source>
        <dbReference type="SAM" id="Phobius"/>
    </source>
</evidence>
<dbReference type="Proteomes" id="UP001444071">
    <property type="component" value="Unassembled WGS sequence"/>
</dbReference>
<dbReference type="EMBL" id="JAHRIM010092121">
    <property type="protein sequence ID" value="MEQ2277642.1"/>
    <property type="molecule type" value="Genomic_DNA"/>
</dbReference>
<keyword evidence="1" id="KW-0472">Membrane</keyword>
<comment type="caution">
    <text evidence="2">The sequence shown here is derived from an EMBL/GenBank/DDBJ whole genome shotgun (WGS) entry which is preliminary data.</text>
</comment>
<feature type="transmembrane region" description="Helical" evidence="1">
    <location>
        <begin position="36"/>
        <end position="58"/>
    </location>
</feature>
<accession>A0ABV0XAJ9</accession>
<evidence type="ECO:0000313" key="2">
    <source>
        <dbReference type="EMBL" id="MEQ2277642.1"/>
    </source>
</evidence>
<proteinExistence type="predicted"/>
<organism evidence="2 3">
    <name type="scientific">Xenotaenia resolanae</name>
    <dbReference type="NCBI Taxonomy" id="208358"/>
    <lineage>
        <taxon>Eukaryota</taxon>
        <taxon>Metazoa</taxon>
        <taxon>Chordata</taxon>
        <taxon>Craniata</taxon>
        <taxon>Vertebrata</taxon>
        <taxon>Euteleostomi</taxon>
        <taxon>Actinopterygii</taxon>
        <taxon>Neopterygii</taxon>
        <taxon>Teleostei</taxon>
        <taxon>Neoteleostei</taxon>
        <taxon>Acanthomorphata</taxon>
        <taxon>Ovalentaria</taxon>
        <taxon>Atherinomorphae</taxon>
        <taxon>Cyprinodontiformes</taxon>
        <taxon>Goodeidae</taxon>
        <taxon>Xenotaenia</taxon>
    </lineage>
</organism>
<name>A0ABV0XAJ9_9TELE</name>
<keyword evidence="1" id="KW-0812">Transmembrane</keyword>
<protein>
    <submittedName>
        <fullName evidence="2">Uncharacterized protein</fullName>
    </submittedName>
</protein>
<reference evidence="2 3" key="1">
    <citation type="submission" date="2021-06" db="EMBL/GenBank/DDBJ databases">
        <authorList>
            <person name="Palmer J.M."/>
        </authorList>
    </citation>
    <scope>NUCLEOTIDE SEQUENCE [LARGE SCALE GENOMIC DNA]</scope>
    <source>
        <strain evidence="2 3">XR_2019</strain>
        <tissue evidence="2">Muscle</tissue>
    </source>
</reference>
<keyword evidence="3" id="KW-1185">Reference proteome</keyword>
<sequence>MDFIGKFIIGLPLSTPSWTSNPSEEPMLNTGEPPQISFGLSTSSVWILGLSLGLLVVFQPASTPPTHSPVKD</sequence>
<gene>
    <name evidence="2" type="ORF">XENORESO_005766</name>
</gene>